<keyword evidence="1" id="KW-0472">Membrane</keyword>
<keyword evidence="1" id="KW-1133">Transmembrane helix</keyword>
<organism evidence="2 3">
    <name type="scientific">Candidatus Lumbricidiphila eiseniae</name>
    <dbReference type="NCBI Taxonomy" id="1969409"/>
    <lineage>
        <taxon>Bacteria</taxon>
        <taxon>Bacillati</taxon>
        <taxon>Actinomycetota</taxon>
        <taxon>Actinomycetes</taxon>
        <taxon>Micrococcales</taxon>
        <taxon>Microbacteriaceae</taxon>
        <taxon>Candidatus Lumbricidiphila</taxon>
    </lineage>
</organism>
<keyword evidence="1" id="KW-0812">Transmembrane</keyword>
<reference evidence="3" key="1">
    <citation type="submission" date="2017-03" db="EMBL/GenBank/DDBJ databases">
        <authorList>
            <person name="Lund M.B."/>
        </authorList>
    </citation>
    <scope>NUCLEOTIDE SEQUENCE [LARGE SCALE GENOMIC DNA]</scope>
</reference>
<sequence length="104" mass="11124">MTPAPRSSPAGCACRIRAWSSRSRSSATPAVRSGRPFRARLPLSLVSDQIHELGEQAVGRWGRYVWIALGATALALVAALYLPLPPDLFGGGVQGAMVLPSPWW</sequence>
<evidence type="ECO:0000256" key="1">
    <source>
        <dbReference type="SAM" id="Phobius"/>
    </source>
</evidence>
<name>A0A2A6FV20_9MICO</name>
<proteinExistence type="predicted"/>
<feature type="transmembrane region" description="Helical" evidence="1">
    <location>
        <begin position="64"/>
        <end position="84"/>
    </location>
</feature>
<comment type="caution">
    <text evidence="2">The sequence shown here is derived from an EMBL/GenBank/DDBJ whole genome shotgun (WGS) entry which is preliminary data.</text>
</comment>
<protein>
    <submittedName>
        <fullName evidence="2">Uncharacterized protein</fullName>
    </submittedName>
</protein>
<dbReference type="Proteomes" id="UP000219994">
    <property type="component" value="Unassembled WGS sequence"/>
</dbReference>
<evidence type="ECO:0000313" key="3">
    <source>
        <dbReference type="Proteomes" id="UP000219994"/>
    </source>
</evidence>
<gene>
    <name evidence="2" type="ORF">B5766_00545</name>
</gene>
<accession>A0A2A6FV20</accession>
<evidence type="ECO:0000313" key="2">
    <source>
        <dbReference type="EMBL" id="PDQ36471.1"/>
    </source>
</evidence>
<dbReference type="AlphaFoldDB" id="A0A2A6FV20"/>
<dbReference type="EMBL" id="NAEP01000013">
    <property type="protein sequence ID" value="PDQ36471.1"/>
    <property type="molecule type" value="Genomic_DNA"/>
</dbReference>